<keyword evidence="2" id="KW-1185">Reference proteome</keyword>
<protein>
    <submittedName>
        <fullName evidence="1">SurE domain-containing protein</fullName>
    </submittedName>
</protein>
<evidence type="ECO:0000313" key="2">
    <source>
        <dbReference type="Proteomes" id="UP000485058"/>
    </source>
</evidence>
<comment type="caution">
    <text evidence="1">The sequence shown here is derived from an EMBL/GenBank/DDBJ whole genome shotgun (WGS) entry which is preliminary data.</text>
</comment>
<proteinExistence type="predicted"/>
<accession>A0A699ZJ64</accession>
<name>A0A699ZJ64_HAELA</name>
<feature type="non-terminal residue" evidence="1">
    <location>
        <position position="1"/>
    </location>
</feature>
<evidence type="ECO:0000313" key="1">
    <source>
        <dbReference type="EMBL" id="GFH15752.1"/>
    </source>
</evidence>
<dbReference type="Proteomes" id="UP000485058">
    <property type="component" value="Unassembled WGS sequence"/>
</dbReference>
<dbReference type="AlphaFoldDB" id="A0A699ZJ64"/>
<organism evidence="1 2">
    <name type="scientific">Haematococcus lacustris</name>
    <name type="common">Green alga</name>
    <name type="synonym">Haematococcus pluvialis</name>
    <dbReference type="NCBI Taxonomy" id="44745"/>
    <lineage>
        <taxon>Eukaryota</taxon>
        <taxon>Viridiplantae</taxon>
        <taxon>Chlorophyta</taxon>
        <taxon>core chlorophytes</taxon>
        <taxon>Chlorophyceae</taxon>
        <taxon>CS clade</taxon>
        <taxon>Chlamydomonadales</taxon>
        <taxon>Haematococcaceae</taxon>
        <taxon>Haematococcus</taxon>
    </lineage>
</organism>
<reference evidence="1 2" key="1">
    <citation type="submission" date="2020-02" db="EMBL/GenBank/DDBJ databases">
        <title>Draft genome sequence of Haematococcus lacustris strain NIES-144.</title>
        <authorList>
            <person name="Morimoto D."/>
            <person name="Nakagawa S."/>
            <person name="Yoshida T."/>
            <person name="Sawayama S."/>
        </authorList>
    </citation>
    <scope>NUCLEOTIDE SEQUENCE [LARGE SCALE GENOMIC DNA]</scope>
    <source>
        <strain evidence="1 2">NIES-144</strain>
    </source>
</reference>
<gene>
    <name evidence="1" type="ORF">HaLaN_12042</name>
</gene>
<dbReference type="EMBL" id="BLLF01000895">
    <property type="protein sequence ID" value="GFH15752.1"/>
    <property type="molecule type" value="Genomic_DNA"/>
</dbReference>
<sequence>MLGMHSSLMSCNGSFDLVGVPAIAFSLDNHQARKEEDFEISAQISVALMRVSGQGHTA</sequence>